<dbReference type="InterPro" id="IPR000485">
    <property type="entry name" value="AsnC-type_HTH_dom"/>
</dbReference>
<protein>
    <submittedName>
        <fullName evidence="6">DNA-binding Lrp family transcriptional regulator</fullName>
    </submittedName>
</protein>
<keyword evidence="1" id="KW-0805">Transcription regulation</keyword>
<dbReference type="InterPro" id="IPR011008">
    <property type="entry name" value="Dimeric_a/b-barrel"/>
</dbReference>
<dbReference type="Proteomes" id="UP001244427">
    <property type="component" value="Unassembled WGS sequence"/>
</dbReference>
<feature type="domain" description="Transcription regulator AsnC/Lrp ligand binding" evidence="4">
    <location>
        <begin position="74"/>
        <end position="142"/>
    </location>
</feature>
<reference evidence="6 7" key="1">
    <citation type="submission" date="2023-07" db="EMBL/GenBank/DDBJ databases">
        <title>Comparative genomics of wheat-associated soil bacteria to identify genetic determinants of phenazine resistance.</title>
        <authorList>
            <person name="Mouncey N."/>
        </authorList>
    </citation>
    <scope>NUCLEOTIDE SEQUENCE [LARGE SCALE GENOMIC DNA]</scope>
    <source>
        <strain evidence="6 7">W4I9-1</strain>
    </source>
</reference>
<feature type="domain" description="HTH asnC-type" evidence="5">
    <location>
        <begin position="7"/>
        <end position="48"/>
    </location>
</feature>
<evidence type="ECO:0000256" key="1">
    <source>
        <dbReference type="ARBA" id="ARBA00023015"/>
    </source>
</evidence>
<evidence type="ECO:0000259" key="4">
    <source>
        <dbReference type="Pfam" id="PF01037"/>
    </source>
</evidence>
<dbReference type="RefSeq" id="WP_307294702.1">
    <property type="nucleotide sequence ID" value="NZ_JAUSXV010000001.1"/>
</dbReference>
<accession>A0AAW8EXH5</accession>
<evidence type="ECO:0000256" key="3">
    <source>
        <dbReference type="ARBA" id="ARBA00023163"/>
    </source>
</evidence>
<dbReference type="PRINTS" id="PR00033">
    <property type="entry name" value="HTHASNC"/>
</dbReference>
<dbReference type="Gene3D" id="3.30.70.920">
    <property type="match status" value="1"/>
</dbReference>
<dbReference type="InterPro" id="IPR036388">
    <property type="entry name" value="WH-like_DNA-bd_sf"/>
</dbReference>
<dbReference type="Pfam" id="PF01037">
    <property type="entry name" value="AsnC_trans_reg"/>
    <property type="match status" value="1"/>
</dbReference>
<keyword evidence="3" id="KW-0804">Transcription</keyword>
<dbReference type="EMBL" id="JAUSXV010000001">
    <property type="protein sequence ID" value="MDQ0647072.1"/>
    <property type="molecule type" value="Genomic_DNA"/>
</dbReference>
<dbReference type="InterPro" id="IPR019888">
    <property type="entry name" value="Tscrpt_reg_AsnC-like"/>
</dbReference>
<evidence type="ECO:0000313" key="7">
    <source>
        <dbReference type="Proteomes" id="UP001244427"/>
    </source>
</evidence>
<dbReference type="SMART" id="SM00344">
    <property type="entry name" value="HTH_ASNC"/>
    <property type="match status" value="1"/>
</dbReference>
<sequence>MLQETVIDLVDRQLVNALQIFPRISWMQLGKILGYDATTLARRWARLRNEGLVWTVCYQQPEHLEVELPAMALIEVDVRAGQREQVVAALAPLDEVIEIDRTSGSRDLLLTVVHSSIATADAFVARSIASIPGIRATRTRFAHTLYKDGARSHLDALSADVLLALRRAAEGFAGEPSVPTPLLVDVMRSMLPDARRPAPEIAAELGISTTSVTRAIHRLFGSPWFTAKTDFAHHALGYTTAASLWYRVPTPELAAVGIDVAGVPGVRMSAAILDRMNLAITVWLRHTHDLESLLTRIEHAHPRIELCETWLIPSVAKRSGAVLTDDGRFSHQISTSHALAPIGAQRRER</sequence>
<keyword evidence="7" id="KW-1185">Reference proteome</keyword>
<dbReference type="Pfam" id="PF13404">
    <property type="entry name" value="HTH_AsnC-type"/>
    <property type="match status" value="1"/>
</dbReference>
<name>A0AAW8EXH5_9MICO</name>
<proteinExistence type="predicted"/>
<keyword evidence="2 6" id="KW-0238">DNA-binding</keyword>
<dbReference type="PANTHER" id="PTHR30154">
    <property type="entry name" value="LEUCINE-RESPONSIVE REGULATORY PROTEIN"/>
    <property type="match status" value="1"/>
</dbReference>
<dbReference type="Gene3D" id="1.10.10.10">
    <property type="entry name" value="Winged helix-like DNA-binding domain superfamily/Winged helix DNA-binding domain"/>
    <property type="match status" value="1"/>
</dbReference>
<evidence type="ECO:0000313" key="6">
    <source>
        <dbReference type="EMBL" id="MDQ0647072.1"/>
    </source>
</evidence>
<gene>
    <name evidence="6" type="ORF">QFZ53_001268</name>
</gene>
<dbReference type="InterPro" id="IPR019887">
    <property type="entry name" value="Tscrpt_reg_AsnC/Lrp_C"/>
</dbReference>
<dbReference type="GO" id="GO:0005829">
    <property type="term" value="C:cytosol"/>
    <property type="evidence" value="ECO:0007669"/>
    <property type="project" value="TreeGrafter"/>
</dbReference>
<dbReference type="GO" id="GO:0043200">
    <property type="term" value="P:response to amino acid"/>
    <property type="evidence" value="ECO:0007669"/>
    <property type="project" value="TreeGrafter"/>
</dbReference>
<dbReference type="GO" id="GO:0043565">
    <property type="term" value="F:sequence-specific DNA binding"/>
    <property type="evidence" value="ECO:0007669"/>
    <property type="project" value="InterPro"/>
</dbReference>
<dbReference type="AlphaFoldDB" id="A0AAW8EXH5"/>
<organism evidence="6 7">
    <name type="scientific">Microbacterium natoriense</name>
    <dbReference type="NCBI Taxonomy" id="284570"/>
    <lineage>
        <taxon>Bacteria</taxon>
        <taxon>Bacillati</taxon>
        <taxon>Actinomycetota</taxon>
        <taxon>Actinomycetes</taxon>
        <taxon>Micrococcales</taxon>
        <taxon>Microbacteriaceae</taxon>
        <taxon>Microbacterium</taxon>
    </lineage>
</organism>
<evidence type="ECO:0000259" key="5">
    <source>
        <dbReference type="Pfam" id="PF13404"/>
    </source>
</evidence>
<comment type="caution">
    <text evidence="6">The sequence shown here is derived from an EMBL/GenBank/DDBJ whole genome shotgun (WGS) entry which is preliminary data.</text>
</comment>
<evidence type="ECO:0000256" key="2">
    <source>
        <dbReference type="ARBA" id="ARBA00023125"/>
    </source>
</evidence>
<dbReference type="PANTHER" id="PTHR30154:SF34">
    <property type="entry name" value="TRANSCRIPTIONAL REGULATOR AZLB"/>
    <property type="match status" value="1"/>
</dbReference>
<dbReference type="SUPFAM" id="SSF54909">
    <property type="entry name" value="Dimeric alpha+beta barrel"/>
    <property type="match status" value="1"/>
</dbReference>